<keyword evidence="3" id="KW-1185">Reference proteome</keyword>
<feature type="region of interest" description="Disordered" evidence="1">
    <location>
        <begin position="1"/>
        <end position="40"/>
    </location>
</feature>
<reference evidence="2 3" key="1">
    <citation type="journal article" date="2015" name="Genome Biol. Evol.">
        <title>Comparative Genomics of a Bacterivorous Green Alga Reveals Evolutionary Causalities and Consequences of Phago-Mixotrophic Mode of Nutrition.</title>
        <authorList>
            <person name="Burns J.A."/>
            <person name="Paasch A."/>
            <person name="Narechania A."/>
            <person name="Kim E."/>
        </authorList>
    </citation>
    <scope>NUCLEOTIDE SEQUENCE [LARGE SCALE GENOMIC DNA]</scope>
    <source>
        <strain evidence="2 3">PLY_AMNH</strain>
    </source>
</reference>
<dbReference type="EMBL" id="LGRX02002037">
    <property type="protein sequence ID" value="KAK3284969.1"/>
    <property type="molecule type" value="Genomic_DNA"/>
</dbReference>
<evidence type="ECO:0000313" key="3">
    <source>
        <dbReference type="Proteomes" id="UP001190700"/>
    </source>
</evidence>
<dbReference type="AlphaFoldDB" id="A0AAE0GV70"/>
<evidence type="ECO:0000256" key="1">
    <source>
        <dbReference type="SAM" id="MobiDB-lite"/>
    </source>
</evidence>
<sequence length="265" mass="28758">MSEKKAANTNQQDRRPMRRGKRKEEDEEKGGKGAKSRGNTGIAARCGTAAAAAAATTIAGCGEGERLTNGGLTKAMKRSLAPRELLVPKPGTHKWRLVVEFRRLNFFSVKSTVKMEMLKELGQLAEQSNGCLAARTGAACAYSGLQQTVEMGQWPVLSCASSPYDKGGVKVESLQPHLPAITNYHEDMGCPGPAKGRAVVRDLKGAAAPHVGLSLQQDDVDTQRTWLPARHARMVHHAVLLQLYPSSAYKLQLPQVYVHVTFVFL</sequence>
<name>A0AAE0GV70_9CHLO</name>
<protein>
    <submittedName>
        <fullName evidence="2">Uncharacterized protein</fullName>
    </submittedName>
</protein>
<comment type="caution">
    <text evidence="2">The sequence shown here is derived from an EMBL/GenBank/DDBJ whole genome shotgun (WGS) entry which is preliminary data.</text>
</comment>
<evidence type="ECO:0000313" key="2">
    <source>
        <dbReference type="EMBL" id="KAK3284969.1"/>
    </source>
</evidence>
<accession>A0AAE0GV70</accession>
<organism evidence="2 3">
    <name type="scientific">Cymbomonas tetramitiformis</name>
    <dbReference type="NCBI Taxonomy" id="36881"/>
    <lineage>
        <taxon>Eukaryota</taxon>
        <taxon>Viridiplantae</taxon>
        <taxon>Chlorophyta</taxon>
        <taxon>Pyramimonadophyceae</taxon>
        <taxon>Pyramimonadales</taxon>
        <taxon>Pyramimonadaceae</taxon>
        <taxon>Cymbomonas</taxon>
    </lineage>
</organism>
<dbReference type="Proteomes" id="UP001190700">
    <property type="component" value="Unassembled WGS sequence"/>
</dbReference>
<gene>
    <name evidence="2" type="ORF">CYMTET_7407</name>
</gene>
<proteinExistence type="predicted"/>